<dbReference type="EMBL" id="OV121138">
    <property type="protein sequence ID" value="CAH0560228.1"/>
    <property type="molecule type" value="Genomic_DNA"/>
</dbReference>
<organism evidence="2 3">
    <name type="scientific">Brassicogethes aeneus</name>
    <name type="common">Rape pollen beetle</name>
    <name type="synonym">Meligethes aeneus</name>
    <dbReference type="NCBI Taxonomy" id="1431903"/>
    <lineage>
        <taxon>Eukaryota</taxon>
        <taxon>Metazoa</taxon>
        <taxon>Ecdysozoa</taxon>
        <taxon>Arthropoda</taxon>
        <taxon>Hexapoda</taxon>
        <taxon>Insecta</taxon>
        <taxon>Pterygota</taxon>
        <taxon>Neoptera</taxon>
        <taxon>Endopterygota</taxon>
        <taxon>Coleoptera</taxon>
        <taxon>Polyphaga</taxon>
        <taxon>Cucujiformia</taxon>
        <taxon>Nitidulidae</taxon>
        <taxon>Meligethinae</taxon>
        <taxon>Brassicogethes</taxon>
    </lineage>
</organism>
<evidence type="ECO:0000313" key="3">
    <source>
        <dbReference type="Proteomes" id="UP001154078"/>
    </source>
</evidence>
<feature type="domain" description="RWD" evidence="1">
    <location>
        <begin position="35"/>
        <end position="103"/>
    </location>
</feature>
<evidence type="ECO:0000259" key="1">
    <source>
        <dbReference type="Pfam" id="PF05773"/>
    </source>
</evidence>
<dbReference type="OrthoDB" id="8062037at2759"/>
<dbReference type="PANTHER" id="PTHR40237:SF1">
    <property type="entry name" value="LD44813P"/>
    <property type="match status" value="1"/>
</dbReference>
<name>A0A9P0BCL3_BRAAE</name>
<dbReference type="Gene3D" id="3.30.40.10">
    <property type="entry name" value="Zinc/RING finger domain, C3HC4 (zinc finger)"/>
    <property type="match status" value="1"/>
</dbReference>
<dbReference type="InterPro" id="IPR013083">
    <property type="entry name" value="Znf_RING/FYVE/PHD"/>
</dbReference>
<accession>A0A9P0BCL3</accession>
<dbReference type="SUPFAM" id="SSF54495">
    <property type="entry name" value="UBC-like"/>
    <property type="match status" value="1"/>
</dbReference>
<dbReference type="PANTHER" id="PTHR40237">
    <property type="entry name" value="LD44813P"/>
    <property type="match status" value="1"/>
</dbReference>
<protein>
    <recommendedName>
        <fullName evidence="1">RWD domain-containing protein</fullName>
    </recommendedName>
</protein>
<evidence type="ECO:0000313" key="2">
    <source>
        <dbReference type="EMBL" id="CAH0560228.1"/>
    </source>
</evidence>
<dbReference type="AlphaFoldDB" id="A0A9P0BCL3"/>
<sequence length="325" mass="37871">MGFIEDELQEVKKLCEQVVPGSKLVSCVLSMVRVEIKRTEFKKIIICMQFTEKYPNTPILLELKSKTLSDKLLQKLTDVCESETKKYLGKAQILNVIKFVRNFIEENPLSCCYDEISVLKKKLSDKDEFKLRQKASSIYLKVNNNGYYLTCKILIPDDYPTISVDLQDVVTNFSPIFNKHMICQAKELARRCVEAPLKKKPNEPPFQAKPSLQGSVQFLIDCVKRLPQENCQVCNQLCFPKDPNDLVSDENSPKHIERVYCGHLFHQECFFKFMKTPPFGNKKCTTCGHRIHHYKWSLSDKLAEDRWAHEQARERELEEVTEFFK</sequence>
<dbReference type="Proteomes" id="UP001154078">
    <property type="component" value="Chromosome 7"/>
</dbReference>
<reference evidence="2" key="1">
    <citation type="submission" date="2021-12" db="EMBL/GenBank/DDBJ databases">
        <authorList>
            <person name="King R."/>
        </authorList>
    </citation>
    <scope>NUCLEOTIDE SEQUENCE</scope>
</reference>
<dbReference type="Gene3D" id="3.10.110.10">
    <property type="entry name" value="Ubiquitin Conjugating Enzyme"/>
    <property type="match status" value="1"/>
</dbReference>
<dbReference type="SUPFAM" id="SSF57850">
    <property type="entry name" value="RING/U-box"/>
    <property type="match status" value="1"/>
</dbReference>
<dbReference type="InterPro" id="IPR006575">
    <property type="entry name" value="RWD_dom"/>
</dbReference>
<dbReference type="Pfam" id="PF05773">
    <property type="entry name" value="RWD"/>
    <property type="match status" value="1"/>
</dbReference>
<proteinExistence type="predicted"/>
<gene>
    <name evidence="2" type="ORF">MELIAE_LOCUS10016</name>
</gene>
<dbReference type="InterPro" id="IPR016135">
    <property type="entry name" value="UBQ-conjugating_enzyme/RWD"/>
</dbReference>
<keyword evidence="3" id="KW-1185">Reference proteome</keyword>